<organism evidence="1 3">
    <name type="scientific">Candidatus Chlorohelix allophototropha</name>
    <dbReference type="NCBI Taxonomy" id="3003348"/>
    <lineage>
        <taxon>Bacteria</taxon>
        <taxon>Bacillati</taxon>
        <taxon>Chloroflexota</taxon>
        <taxon>Chloroflexia</taxon>
        <taxon>Candidatus Chloroheliales</taxon>
        <taxon>Candidatus Chloroheliaceae</taxon>
        <taxon>Candidatus Chlorohelix</taxon>
    </lineage>
</organism>
<keyword evidence="4" id="KW-1185">Reference proteome</keyword>
<reference evidence="2" key="2">
    <citation type="journal article" date="2024" name="Nature">
        <title>Anoxygenic phototroph of the Chloroflexota uses a type I reaction centre.</title>
        <authorList>
            <person name="Tsuji J.M."/>
            <person name="Shaw N.A."/>
            <person name="Nagashima S."/>
            <person name="Venkiteswaran J.J."/>
            <person name="Schiff S.L."/>
            <person name="Watanabe T."/>
            <person name="Fukui M."/>
            <person name="Hanada S."/>
            <person name="Tank M."/>
            <person name="Neufeld J.D."/>
        </authorList>
    </citation>
    <scope>NUCLEOTIDE SEQUENCE</scope>
    <source>
        <strain evidence="2">L227-S17</strain>
    </source>
</reference>
<dbReference type="Proteomes" id="UP001431572">
    <property type="component" value="Chromosome 2"/>
</dbReference>
<evidence type="ECO:0000313" key="2">
    <source>
        <dbReference type="EMBL" id="WJW69225.1"/>
    </source>
</evidence>
<gene>
    <name evidence="1" type="ORF">HXX08_15720</name>
    <name evidence="2" type="ORF">OZ401_002825</name>
</gene>
<dbReference type="Proteomes" id="UP000521676">
    <property type="component" value="Unassembled WGS sequence"/>
</dbReference>
<dbReference type="EMBL" id="CP128400">
    <property type="protein sequence ID" value="WJW69225.1"/>
    <property type="molecule type" value="Genomic_DNA"/>
</dbReference>
<dbReference type="EMBL" id="JACATZ010000003">
    <property type="protein sequence ID" value="NWJ47307.1"/>
    <property type="molecule type" value="Genomic_DNA"/>
</dbReference>
<evidence type="ECO:0000313" key="1">
    <source>
        <dbReference type="EMBL" id="NWJ47307.1"/>
    </source>
</evidence>
<name>A0A8T7M5A6_9CHLR</name>
<sequence>MQYDKQLIHCDVDDRVLEIESLIVDDGLVVSMKTSRSGNFQPFAELRLELEKEGWAIELAGVIHLGKAHQPANSYAATRPIPQ</sequence>
<reference evidence="1 3" key="1">
    <citation type="submission" date="2020-06" db="EMBL/GenBank/DDBJ databases">
        <title>Anoxygenic phototrophic Chloroflexota member uses a Type I reaction center.</title>
        <authorList>
            <person name="Tsuji J.M."/>
            <person name="Shaw N.A."/>
            <person name="Nagashima S."/>
            <person name="Venkiteswaran J."/>
            <person name="Schiff S.L."/>
            <person name="Hanada S."/>
            <person name="Tank M."/>
            <person name="Neufeld J.D."/>
        </authorList>
    </citation>
    <scope>NUCLEOTIDE SEQUENCE [LARGE SCALE GENOMIC DNA]</scope>
    <source>
        <strain evidence="1">L227-S17</strain>
    </source>
</reference>
<evidence type="ECO:0000313" key="3">
    <source>
        <dbReference type="Proteomes" id="UP000521676"/>
    </source>
</evidence>
<proteinExistence type="predicted"/>
<dbReference type="RefSeq" id="WP_341471110.1">
    <property type="nucleotide sequence ID" value="NZ_CP128400.1"/>
</dbReference>
<evidence type="ECO:0000313" key="4">
    <source>
        <dbReference type="Proteomes" id="UP001431572"/>
    </source>
</evidence>
<accession>A0A8T7M5A6</accession>
<protein>
    <submittedName>
        <fullName evidence="1">Uncharacterized protein</fullName>
    </submittedName>
</protein>
<dbReference type="AlphaFoldDB" id="A0A8T7M5A6"/>